<evidence type="ECO:0000256" key="4">
    <source>
        <dbReference type="ARBA" id="ARBA00022989"/>
    </source>
</evidence>
<dbReference type="Proteomes" id="UP000783686">
    <property type="component" value="Unassembled WGS sequence"/>
</dbReference>
<evidence type="ECO:0000313" key="12">
    <source>
        <dbReference type="EMBL" id="CAD5221031.1"/>
    </source>
</evidence>
<organism evidence="12 13">
    <name type="scientific">Bursaphelenchus okinawaensis</name>
    <dbReference type="NCBI Taxonomy" id="465554"/>
    <lineage>
        <taxon>Eukaryota</taxon>
        <taxon>Metazoa</taxon>
        <taxon>Ecdysozoa</taxon>
        <taxon>Nematoda</taxon>
        <taxon>Chromadorea</taxon>
        <taxon>Rhabditida</taxon>
        <taxon>Tylenchina</taxon>
        <taxon>Tylenchomorpha</taxon>
        <taxon>Aphelenchoidea</taxon>
        <taxon>Aphelenchoididae</taxon>
        <taxon>Bursaphelenchus</taxon>
    </lineage>
</organism>
<evidence type="ECO:0000256" key="2">
    <source>
        <dbReference type="ARBA" id="ARBA00022448"/>
    </source>
</evidence>
<reference evidence="12" key="1">
    <citation type="submission" date="2020-09" db="EMBL/GenBank/DDBJ databases">
        <authorList>
            <person name="Kikuchi T."/>
        </authorList>
    </citation>
    <scope>NUCLEOTIDE SEQUENCE</scope>
    <source>
        <strain evidence="12">SH1</strain>
    </source>
</reference>
<dbReference type="AlphaFoldDB" id="A0A811L0U6"/>
<proteinExistence type="inferred from homology"/>
<dbReference type="PRINTS" id="PR01333">
    <property type="entry name" value="2POREKCHANEL"/>
</dbReference>
<dbReference type="GO" id="GO:0015271">
    <property type="term" value="F:outward rectifier potassium channel activity"/>
    <property type="evidence" value="ECO:0007669"/>
    <property type="project" value="TreeGrafter"/>
</dbReference>
<comment type="similarity">
    <text evidence="8">Belongs to the two pore domain potassium channel (TC 1.A.1.8) family.</text>
</comment>
<evidence type="ECO:0000313" key="13">
    <source>
        <dbReference type="Proteomes" id="UP000614601"/>
    </source>
</evidence>
<keyword evidence="13" id="KW-1185">Reference proteome</keyword>
<evidence type="ECO:0000256" key="7">
    <source>
        <dbReference type="ARBA" id="ARBA00023303"/>
    </source>
</evidence>
<evidence type="ECO:0000256" key="10">
    <source>
        <dbReference type="SAM" id="Phobius"/>
    </source>
</evidence>
<accession>A0A811L0U6</accession>
<dbReference type="EMBL" id="CAJFDH010000004">
    <property type="protein sequence ID" value="CAD5221031.1"/>
    <property type="molecule type" value="Genomic_DNA"/>
</dbReference>
<evidence type="ECO:0000256" key="1">
    <source>
        <dbReference type="ARBA" id="ARBA00004141"/>
    </source>
</evidence>
<keyword evidence="7 8" id="KW-0407">Ion channel</keyword>
<comment type="caution">
    <text evidence="12">The sequence shown here is derived from an EMBL/GenBank/DDBJ whole genome shotgun (WGS) entry which is preliminary data.</text>
</comment>
<evidence type="ECO:0000256" key="3">
    <source>
        <dbReference type="ARBA" id="ARBA00022692"/>
    </source>
</evidence>
<feature type="domain" description="Potassium channel" evidence="11">
    <location>
        <begin position="267"/>
        <end position="340"/>
    </location>
</feature>
<dbReference type="InterPro" id="IPR003280">
    <property type="entry name" value="2pore_dom_K_chnl"/>
</dbReference>
<keyword evidence="2 8" id="KW-0813">Transport</keyword>
<feature type="transmembrane region" description="Helical" evidence="10">
    <location>
        <begin position="259"/>
        <end position="280"/>
    </location>
</feature>
<dbReference type="GO" id="GO:0005886">
    <property type="term" value="C:plasma membrane"/>
    <property type="evidence" value="ECO:0007669"/>
    <property type="project" value="TreeGrafter"/>
</dbReference>
<name>A0A811L0U6_9BILA</name>
<keyword evidence="5 8" id="KW-0406">Ion transport</keyword>
<dbReference type="PANTHER" id="PTHR11003">
    <property type="entry name" value="POTASSIUM CHANNEL, SUBFAMILY K"/>
    <property type="match status" value="1"/>
</dbReference>
<keyword evidence="6 10" id="KW-0472">Membrane</keyword>
<dbReference type="PANTHER" id="PTHR11003:SF69">
    <property type="entry name" value="POTASSIUM CHANNEL DOMAIN-CONTAINING PROTEIN"/>
    <property type="match status" value="1"/>
</dbReference>
<evidence type="ECO:0000256" key="5">
    <source>
        <dbReference type="ARBA" id="ARBA00023065"/>
    </source>
</evidence>
<keyword evidence="3 8" id="KW-0812">Transmembrane</keyword>
<sequence length="488" mass="55450">MHYGLVNARRPASIRPLAYQQSSRLRRGQFPEYLSLTRSDPLQTSSSTKTTTLSLHEQFANFLREQSAIEQAESMILPVVKIRRKSLLANLSSVLFLASYLVFGGYMFMYFEADEARRAVHEHLQKRYTCIDAIFMSRPYDASVAIRIAQECVAEPELQKIHEWNLKNALLYGFGILTTLGYGKVETKTPEGKVFTVIWGIMGVPITVIILSNFGLYLRSVESKFRHWLMRRWRDRCDREKSPTSKSIRLEPQPSNDLGVSPVSLLIVVIVYLVFGAIVMPLLNGRFEFVNGLYYSYICFTAIEFGALVPENTAFIPIVIGYMVVGLAISTVAVELGAVYVKKLYYVGRKAGNFSNVRIWFGSKQLHVTELLSALSQTIGIDPDTFAELDLDKLVQDAILVKEGKLDRIPQAYIFLEGIWPPALVPLFLRDGGFPEYVDADVSTDEKMKKLHRTISMNSYSVRRQMAYRDLPQNEPDDDSNNNIVLEY</sequence>
<evidence type="ECO:0000256" key="9">
    <source>
        <dbReference type="SAM" id="MobiDB-lite"/>
    </source>
</evidence>
<feature type="transmembrane region" description="Helical" evidence="10">
    <location>
        <begin position="292"/>
        <end position="309"/>
    </location>
</feature>
<evidence type="ECO:0000256" key="6">
    <source>
        <dbReference type="ARBA" id="ARBA00023136"/>
    </source>
</evidence>
<dbReference type="Gene3D" id="1.10.287.70">
    <property type="match status" value="1"/>
</dbReference>
<dbReference type="SUPFAM" id="SSF81324">
    <property type="entry name" value="Voltage-gated potassium channels"/>
    <property type="match status" value="2"/>
</dbReference>
<feature type="transmembrane region" description="Helical" evidence="10">
    <location>
        <begin position="197"/>
        <end position="218"/>
    </location>
</feature>
<feature type="region of interest" description="Disordered" evidence="9">
    <location>
        <begin position="468"/>
        <end position="488"/>
    </location>
</feature>
<keyword evidence="4 10" id="KW-1133">Transmembrane helix</keyword>
<dbReference type="GO" id="GO:0022841">
    <property type="term" value="F:potassium ion leak channel activity"/>
    <property type="evidence" value="ECO:0007669"/>
    <property type="project" value="TreeGrafter"/>
</dbReference>
<feature type="transmembrane region" description="Helical" evidence="10">
    <location>
        <begin position="315"/>
        <end position="341"/>
    </location>
</feature>
<feature type="transmembrane region" description="Helical" evidence="10">
    <location>
        <begin position="87"/>
        <end position="111"/>
    </location>
</feature>
<comment type="subcellular location">
    <subcellularLocation>
        <location evidence="1">Membrane</location>
        <topology evidence="1">Multi-pass membrane protein</topology>
    </subcellularLocation>
</comment>
<dbReference type="Proteomes" id="UP000614601">
    <property type="component" value="Unassembled WGS sequence"/>
</dbReference>
<feature type="transmembrane region" description="Helical" evidence="10">
    <location>
        <begin position="169"/>
        <end position="185"/>
    </location>
</feature>
<dbReference type="OrthoDB" id="297496at2759"/>
<feature type="domain" description="Potassium channel" evidence="11">
    <location>
        <begin position="160"/>
        <end position="218"/>
    </location>
</feature>
<evidence type="ECO:0000256" key="8">
    <source>
        <dbReference type="RuleBase" id="RU003857"/>
    </source>
</evidence>
<dbReference type="InterPro" id="IPR013099">
    <property type="entry name" value="K_chnl_dom"/>
</dbReference>
<gene>
    <name evidence="12" type="ORF">BOKJ2_LOCUS9241</name>
</gene>
<evidence type="ECO:0000259" key="11">
    <source>
        <dbReference type="Pfam" id="PF07885"/>
    </source>
</evidence>
<protein>
    <recommendedName>
        <fullName evidence="11">Potassium channel domain-containing protein</fullName>
    </recommendedName>
</protein>
<dbReference type="EMBL" id="CAJFCW020000004">
    <property type="protein sequence ID" value="CAG9114474.1"/>
    <property type="molecule type" value="Genomic_DNA"/>
</dbReference>
<dbReference type="GO" id="GO:0030322">
    <property type="term" value="P:stabilization of membrane potential"/>
    <property type="evidence" value="ECO:0007669"/>
    <property type="project" value="TreeGrafter"/>
</dbReference>
<dbReference type="Pfam" id="PF07885">
    <property type="entry name" value="Ion_trans_2"/>
    <property type="match status" value="2"/>
</dbReference>